<dbReference type="RefSeq" id="WP_166948795.1">
    <property type="nucleotide sequence ID" value="NZ_JAASQI010000001.1"/>
</dbReference>
<feature type="compositionally biased region" description="Basic and acidic residues" evidence="1">
    <location>
        <begin position="206"/>
        <end position="219"/>
    </location>
</feature>
<keyword evidence="2" id="KW-1133">Transmembrane helix</keyword>
<gene>
    <name evidence="3" type="ORF">FHS82_000732</name>
</gene>
<comment type="caution">
    <text evidence="3">The sequence shown here is derived from an EMBL/GenBank/DDBJ whole genome shotgun (WGS) entry which is preliminary data.</text>
</comment>
<feature type="compositionally biased region" description="Basic and acidic residues" evidence="1">
    <location>
        <begin position="252"/>
        <end position="272"/>
    </location>
</feature>
<feature type="transmembrane region" description="Helical" evidence="2">
    <location>
        <begin position="34"/>
        <end position="56"/>
    </location>
</feature>
<dbReference type="EMBL" id="JAASQI010000001">
    <property type="protein sequence ID" value="NIJ56919.1"/>
    <property type="molecule type" value="Genomic_DNA"/>
</dbReference>
<evidence type="ECO:0008006" key="5">
    <source>
        <dbReference type="Google" id="ProtNLM"/>
    </source>
</evidence>
<feature type="region of interest" description="Disordered" evidence="1">
    <location>
        <begin position="204"/>
        <end position="398"/>
    </location>
</feature>
<evidence type="ECO:0000313" key="3">
    <source>
        <dbReference type="EMBL" id="NIJ56919.1"/>
    </source>
</evidence>
<feature type="region of interest" description="Disordered" evidence="1">
    <location>
        <begin position="110"/>
        <end position="148"/>
    </location>
</feature>
<feature type="compositionally biased region" description="Basic and acidic residues" evidence="1">
    <location>
        <begin position="447"/>
        <end position="459"/>
    </location>
</feature>
<dbReference type="Proteomes" id="UP001429580">
    <property type="component" value="Unassembled WGS sequence"/>
</dbReference>
<feature type="region of interest" description="Disordered" evidence="1">
    <location>
        <begin position="438"/>
        <end position="459"/>
    </location>
</feature>
<protein>
    <recommendedName>
        <fullName evidence="5">DUF308 domain-containing protein</fullName>
    </recommendedName>
</protein>
<feature type="compositionally biased region" description="Basic and acidic residues" evidence="1">
    <location>
        <begin position="319"/>
        <end position="343"/>
    </location>
</feature>
<feature type="compositionally biased region" description="Basic and acidic residues" evidence="1">
    <location>
        <begin position="351"/>
        <end position="361"/>
    </location>
</feature>
<sequence length="459" mass="47503">MIFISTVLACLLIGGGLGAVVIGSGMIVLERGWSMVISGSVVATGGVLLLGIAMILKELRRLPDRLADALPEAPAPHSYYHDADFDGAPAAPDHAASVRPRFEPLVAHAPEAAEEHEPEPPAPAPATRVTAAQAAPTQAATPLGAPSLGAPSLGAPSLGAAPDFLTLRDVPLHDEDAWRRDAAAAPVAAGESRQDRSALKIQVSLHGEDTEAPESERQRRGFWSRFGKGSSTAAQGRNAPPEPPPGPTAAELARERLALADVPDRSRPDSRRPAAPSAPQDEAHEPAVAPSRSTPDLPKADQPAGGDGEPAGPTPPGEPAKEAAGDDRQPRQPEAPDGRKPDAAAKAAEQPAERAETRDEESGTEEEAGSPTADAPDAPPAANETADRPEGNTGAIVGSYRAGDNVYVMFDNGMIEAETPQGVFRFDSLDNLKSYIASGEDPALAGKKIDRQPDGGKPD</sequence>
<feature type="compositionally biased region" description="Low complexity" evidence="1">
    <location>
        <begin position="125"/>
        <end position="146"/>
    </location>
</feature>
<keyword evidence="2" id="KW-0472">Membrane</keyword>
<evidence type="ECO:0000256" key="1">
    <source>
        <dbReference type="SAM" id="MobiDB-lite"/>
    </source>
</evidence>
<organism evidence="3 4">
    <name type="scientific">Pseudochelatococcus lubricantis</name>
    <dbReference type="NCBI Taxonomy" id="1538102"/>
    <lineage>
        <taxon>Bacteria</taxon>
        <taxon>Pseudomonadati</taxon>
        <taxon>Pseudomonadota</taxon>
        <taxon>Alphaproteobacteria</taxon>
        <taxon>Hyphomicrobiales</taxon>
        <taxon>Chelatococcaceae</taxon>
        <taxon>Pseudochelatococcus</taxon>
    </lineage>
</organism>
<keyword evidence="2" id="KW-0812">Transmembrane</keyword>
<accession>A0ABX0UYG8</accession>
<feature type="compositionally biased region" description="Low complexity" evidence="1">
    <location>
        <begin position="369"/>
        <end position="382"/>
    </location>
</feature>
<evidence type="ECO:0000313" key="4">
    <source>
        <dbReference type="Proteomes" id="UP001429580"/>
    </source>
</evidence>
<keyword evidence="4" id="KW-1185">Reference proteome</keyword>
<evidence type="ECO:0000256" key="2">
    <source>
        <dbReference type="SAM" id="Phobius"/>
    </source>
</evidence>
<proteinExistence type="predicted"/>
<name>A0ABX0UYG8_9HYPH</name>
<reference evidence="3 4" key="1">
    <citation type="submission" date="2020-03" db="EMBL/GenBank/DDBJ databases">
        <title>Genomic Encyclopedia of Type Strains, Phase IV (KMG-IV): sequencing the most valuable type-strain genomes for metagenomic binning, comparative biology and taxonomic classification.</title>
        <authorList>
            <person name="Goeker M."/>
        </authorList>
    </citation>
    <scope>NUCLEOTIDE SEQUENCE [LARGE SCALE GENOMIC DNA]</scope>
    <source>
        <strain evidence="3 4">DSM 103870</strain>
    </source>
</reference>